<dbReference type="RefSeq" id="WP_377289011.1">
    <property type="nucleotide sequence ID" value="NZ_JBHSBM010000017.1"/>
</dbReference>
<feature type="region of interest" description="Disordered" evidence="8">
    <location>
        <begin position="1"/>
        <end position="71"/>
    </location>
</feature>
<dbReference type="SUPFAM" id="SSF55781">
    <property type="entry name" value="GAF domain-like"/>
    <property type="match status" value="1"/>
</dbReference>
<comment type="catalytic activity">
    <reaction evidence="1">
        <text>ATP + protein L-histidine = ADP + protein N-phospho-L-histidine.</text>
        <dbReference type="EC" id="2.7.13.3"/>
    </reaction>
</comment>
<dbReference type="InterPro" id="IPR003661">
    <property type="entry name" value="HisK_dim/P_dom"/>
</dbReference>
<dbReference type="SMART" id="SM00387">
    <property type="entry name" value="HATPase_c"/>
    <property type="match status" value="1"/>
</dbReference>
<protein>
    <recommendedName>
        <fullName evidence="3">histidine kinase</fullName>
        <ecNumber evidence="3">2.7.13.3</ecNumber>
    </recommendedName>
</protein>
<keyword evidence="10" id="KW-0067">ATP-binding</keyword>
<feature type="domain" description="Histidine kinase" evidence="9">
    <location>
        <begin position="242"/>
        <end position="457"/>
    </location>
</feature>
<dbReference type="Gene3D" id="3.30.450.40">
    <property type="match status" value="1"/>
</dbReference>
<dbReference type="InterPro" id="IPR003594">
    <property type="entry name" value="HATPase_dom"/>
</dbReference>
<dbReference type="EC" id="2.7.13.3" evidence="3"/>
<name>A0ABV8I7T9_9ACTN</name>
<evidence type="ECO:0000256" key="7">
    <source>
        <dbReference type="ARBA" id="ARBA00023012"/>
    </source>
</evidence>
<dbReference type="EMBL" id="JBHSBM010000017">
    <property type="protein sequence ID" value="MFC4060137.1"/>
    <property type="molecule type" value="Genomic_DNA"/>
</dbReference>
<accession>A0ABV8I7T9</accession>
<dbReference type="CDD" id="cd00082">
    <property type="entry name" value="HisKA"/>
    <property type="match status" value="1"/>
</dbReference>
<dbReference type="PROSITE" id="PS50109">
    <property type="entry name" value="HIS_KIN"/>
    <property type="match status" value="1"/>
</dbReference>
<sequence length="473" mass="50764">MTPGAREPSGRAERPRGPDRQEEPRRPERGRAPGDTRAWAEEPQSPERQEALGGVRARAEEMGPGGVRAEAEDLGAGGTLAEPDFSALAESAARICEAPIGLVGLMGVGERRLTGRAGDGALTLDERALSFFPCTVQGRALLEVPDASADERFREDPVVTGEPGVRFYAGVPMIDGRGHTLGVVCVMDHRPRELSDGQREALRSLAGSAVALLGMYHYARGADRVIHGLQEVQELKSHFLSTVNHELRTPLTSIRGYLQVLREGGLDSATQQRFLRVIERNSNHILGLIDELLLVASLNARTAVFTPELVDLTALVRRAVDDAAAEARRRKHTLRLHAPEGVTAWADPRRLQHALGHLLNNAMKFTPDGGAIEVAVSADPARRIWVRDTGIGIPPQDTEKVFDDFYRTPQAEERGIGGTGMGLPVVDKIVQLHGGSIRIDSELGKGTTVRITLPVPPSGGSAGPRGGGGDPVS</sequence>
<keyword evidence="4" id="KW-0597">Phosphoprotein</keyword>
<dbReference type="SUPFAM" id="SSF55874">
    <property type="entry name" value="ATPase domain of HSP90 chaperone/DNA topoisomerase II/histidine kinase"/>
    <property type="match status" value="1"/>
</dbReference>
<evidence type="ECO:0000259" key="9">
    <source>
        <dbReference type="PROSITE" id="PS50109"/>
    </source>
</evidence>
<dbReference type="Pfam" id="PF00512">
    <property type="entry name" value="HisKA"/>
    <property type="match status" value="1"/>
</dbReference>
<dbReference type="InterPro" id="IPR005467">
    <property type="entry name" value="His_kinase_dom"/>
</dbReference>
<dbReference type="InterPro" id="IPR003018">
    <property type="entry name" value="GAF"/>
</dbReference>
<proteinExistence type="predicted"/>
<evidence type="ECO:0000256" key="6">
    <source>
        <dbReference type="ARBA" id="ARBA00022777"/>
    </source>
</evidence>
<reference evidence="11" key="1">
    <citation type="journal article" date="2019" name="Int. J. Syst. Evol. Microbiol.">
        <title>The Global Catalogue of Microorganisms (GCM) 10K type strain sequencing project: providing services to taxonomists for standard genome sequencing and annotation.</title>
        <authorList>
            <consortium name="The Broad Institute Genomics Platform"/>
            <consortium name="The Broad Institute Genome Sequencing Center for Infectious Disease"/>
            <person name="Wu L."/>
            <person name="Ma J."/>
        </authorList>
    </citation>
    <scope>NUCLEOTIDE SEQUENCE [LARGE SCALE GENOMIC DNA]</scope>
    <source>
        <strain evidence="11">TBRC 4489</strain>
    </source>
</reference>
<evidence type="ECO:0000256" key="5">
    <source>
        <dbReference type="ARBA" id="ARBA00022679"/>
    </source>
</evidence>
<dbReference type="GO" id="GO:0005524">
    <property type="term" value="F:ATP binding"/>
    <property type="evidence" value="ECO:0007669"/>
    <property type="project" value="UniProtKB-KW"/>
</dbReference>
<evidence type="ECO:0000256" key="2">
    <source>
        <dbReference type="ARBA" id="ARBA00004236"/>
    </source>
</evidence>
<evidence type="ECO:0000256" key="4">
    <source>
        <dbReference type="ARBA" id="ARBA00022553"/>
    </source>
</evidence>
<dbReference type="InterPro" id="IPR050736">
    <property type="entry name" value="Sensor_HK_Regulatory"/>
</dbReference>
<dbReference type="Pfam" id="PF01590">
    <property type="entry name" value="GAF"/>
    <property type="match status" value="1"/>
</dbReference>
<keyword evidence="6" id="KW-0418">Kinase</keyword>
<dbReference type="PRINTS" id="PR00344">
    <property type="entry name" value="BCTRLSENSOR"/>
</dbReference>
<dbReference type="PANTHER" id="PTHR43711">
    <property type="entry name" value="TWO-COMPONENT HISTIDINE KINASE"/>
    <property type="match status" value="1"/>
</dbReference>
<keyword evidence="5" id="KW-0808">Transferase</keyword>
<organism evidence="10 11">
    <name type="scientific">Planomonospora corallina</name>
    <dbReference type="NCBI Taxonomy" id="1806052"/>
    <lineage>
        <taxon>Bacteria</taxon>
        <taxon>Bacillati</taxon>
        <taxon>Actinomycetota</taxon>
        <taxon>Actinomycetes</taxon>
        <taxon>Streptosporangiales</taxon>
        <taxon>Streptosporangiaceae</taxon>
        <taxon>Planomonospora</taxon>
    </lineage>
</organism>
<dbReference type="PANTHER" id="PTHR43711:SF31">
    <property type="entry name" value="HISTIDINE KINASE"/>
    <property type="match status" value="1"/>
</dbReference>
<dbReference type="InterPro" id="IPR036890">
    <property type="entry name" value="HATPase_C_sf"/>
</dbReference>
<dbReference type="SMART" id="SM00388">
    <property type="entry name" value="HisKA"/>
    <property type="match status" value="1"/>
</dbReference>
<gene>
    <name evidence="10" type="ORF">ACFOWE_17675</name>
</gene>
<keyword evidence="10" id="KW-0547">Nucleotide-binding</keyword>
<evidence type="ECO:0000256" key="8">
    <source>
        <dbReference type="SAM" id="MobiDB-lite"/>
    </source>
</evidence>
<dbReference type="InterPro" id="IPR029016">
    <property type="entry name" value="GAF-like_dom_sf"/>
</dbReference>
<dbReference type="SUPFAM" id="SSF47384">
    <property type="entry name" value="Homodimeric domain of signal transducing histidine kinase"/>
    <property type="match status" value="1"/>
</dbReference>
<dbReference type="InterPro" id="IPR036097">
    <property type="entry name" value="HisK_dim/P_sf"/>
</dbReference>
<dbReference type="Proteomes" id="UP001595850">
    <property type="component" value="Unassembled WGS sequence"/>
</dbReference>
<evidence type="ECO:0000313" key="10">
    <source>
        <dbReference type="EMBL" id="MFC4060137.1"/>
    </source>
</evidence>
<keyword evidence="7" id="KW-0902">Two-component regulatory system</keyword>
<dbReference type="Gene3D" id="1.10.287.130">
    <property type="match status" value="1"/>
</dbReference>
<dbReference type="Gene3D" id="3.30.565.10">
    <property type="entry name" value="Histidine kinase-like ATPase, C-terminal domain"/>
    <property type="match status" value="1"/>
</dbReference>
<feature type="compositionally biased region" description="Gly residues" evidence="8">
    <location>
        <begin position="460"/>
        <end position="473"/>
    </location>
</feature>
<feature type="region of interest" description="Disordered" evidence="8">
    <location>
        <begin position="452"/>
        <end position="473"/>
    </location>
</feature>
<evidence type="ECO:0000256" key="3">
    <source>
        <dbReference type="ARBA" id="ARBA00012438"/>
    </source>
</evidence>
<comment type="caution">
    <text evidence="10">The sequence shown here is derived from an EMBL/GenBank/DDBJ whole genome shotgun (WGS) entry which is preliminary data.</text>
</comment>
<evidence type="ECO:0000256" key="1">
    <source>
        <dbReference type="ARBA" id="ARBA00000085"/>
    </source>
</evidence>
<dbReference type="Pfam" id="PF02518">
    <property type="entry name" value="HATPase_c"/>
    <property type="match status" value="1"/>
</dbReference>
<dbReference type="InterPro" id="IPR004358">
    <property type="entry name" value="Sig_transdc_His_kin-like_C"/>
</dbReference>
<dbReference type="CDD" id="cd00075">
    <property type="entry name" value="HATPase"/>
    <property type="match status" value="1"/>
</dbReference>
<comment type="subcellular location">
    <subcellularLocation>
        <location evidence="2">Cell membrane</location>
    </subcellularLocation>
</comment>
<evidence type="ECO:0000313" key="11">
    <source>
        <dbReference type="Proteomes" id="UP001595850"/>
    </source>
</evidence>
<feature type="compositionally biased region" description="Basic and acidic residues" evidence="8">
    <location>
        <begin position="8"/>
        <end position="50"/>
    </location>
</feature>
<keyword evidence="11" id="KW-1185">Reference proteome</keyword>